<dbReference type="EMBL" id="CP051461">
    <property type="protein sequence ID" value="QJC54888.1"/>
    <property type="molecule type" value="Genomic_DNA"/>
</dbReference>
<sequence length="380" mass="41734">MSDENISTPLAPVSAHSAEQGSTAFLLALFCIGVIVYASLYPFNEWRDQGISPLHFLFAALPKYWTGFDVGINILGYAPLGFLLALFFMRRFAWPVSLALLTGGLLSLCMESLQSYLPSRVPSNVDLMLNTLGAWLGGCCAWLLQKTGVLDQLKRFRARWFSFDARGALVLLVLWPVALLFPAPVPLGLGQVFERLEVAVAEFLEDTPFLVWMPMRNLDLRPLVPGVELLCVALGALIPCLLAYSVITTVRQRAAFALLMLCAGLAASGLSAALSFGPTHAWAWLDLPVQIGFGLSLLLALLALRLSRRMAVAIALLALVTHLALLNQAPASAYFAQTLQTWEQGRFIRFNGLAQWLGWAWPFLALLYLLARLSRRGSAR</sequence>
<gene>
    <name evidence="3" type="ORF">HC248_00150</name>
</gene>
<dbReference type="Pfam" id="PF04892">
    <property type="entry name" value="VanZ"/>
    <property type="match status" value="1"/>
</dbReference>
<feature type="transmembrane region" description="Helical" evidence="1">
    <location>
        <begin position="311"/>
        <end position="333"/>
    </location>
</feature>
<evidence type="ECO:0000313" key="3">
    <source>
        <dbReference type="EMBL" id="QJC54888.1"/>
    </source>
</evidence>
<reference evidence="3 4" key="1">
    <citation type="submission" date="2020-04" db="EMBL/GenBank/DDBJ databases">
        <title>Complete genome of a Psychrophilic, Marine, Gas Vacuolate Bacterium Polaromonas vacuolata KCTC 22033T.</title>
        <authorList>
            <person name="Hwang K."/>
            <person name="Kim K.M."/>
        </authorList>
    </citation>
    <scope>NUCLEOTIDE SEQUENCE [LARGE SCALE GENOMIC DNA]</scope>
    <source>
        <strain evidence="3 4">KCTC 22033</strain>
    </source>
</reference>
<feature type="transmembrane region" description="Helical" evidence="1">
    <location>
        <begin position="96"/>
        <end position="115"/>
    </location>
</feature>
<dbReference type="Proteomes" id="UP000502041">
    <property type="component" value="Chromosome"/>
</dbReference>
<feature type="transmembrane region" description="Helical" evidence="1">
    <location>
        <begin position="254"/>
        <end position="276"/>
    </location>
</feature>
<dbReference type="PANTHER" id="PTHR28008:SF1">
    <property type="entry name" value="DOMAIN PROTEIN, PUTATIVE (AFU_ORTHOLOGUE AFUA_3G10980)-RELATED"/>
    <property type="match status" value="1"/>
</dbReference>
<dbReference type="KEGG" id="pvac:HC248_00150"/>
<feature type="transmembrane region" description="Helical" evidence="1">
    <location>
        <begin position="127"/>
        <end position="144"/>
    </location>
</feature>
<name>A0A6H2H4W1_9BURK</name>
<keyword evidence="4" id="KW-1185">Reference proteome</keyword>
<feature type="transmembrane region" description="Helical" evidence="1">
    <location>
        <begin position="353"/>
        <end position="371"/>
    </location>
</feature>
<accession>A0A6H2H4W1</accession>
<keyword evidence="1" id="KW-1133">Transmembrane helix</keyword>
<feature type="domain" description="VanZ-like" evidence="2">
    <location>
        <begin position="26"/>
        <end position="144"/>
    </location>
</feature>
<dbReference type="InterPro" id="IPR006976">
    <property type="entry name" value="VanZ-like"/>
</dbReference>
<keyword evidence="1" id="KW-0472">Membrane</keyword>
<protein>
    <recommendedName>
        <fullName evidence="2">VanZ-like domain-containing protein</fullName>
    </recommendedName>
</protein>
<proteinExistence type="predicted"/>
<organism evidence="3 4">
    <name type="scientific">Polaromonas vacuolata</name>
    <dbReference type="NCBI Taxonomy" id="37448"/>
    <lineage>
        <taxon>Bacteria</taxon>
        <taxon>Pseudomonadati</taxon>
        <taxon>Pseudomonadota</taxon>
        <taxon>Betaproteobacteria</taxon>
        <taxon>Burkholderiales</taxon>
        <taxon>Comamonadaceae</taxon>
        <taxon>Polaromonas</taxon>
    </lineage>
</organism>
<feature type="transmembrane region" description="Helical" evidence="1">
    <location>
        <begin position="282"/>
        <end position="304"/>
    </location>
</feature>
<evidence type="ECO:0000256" key="1">
    <source>
        <dbReference type="SAM" id="Phobius"/>
    </source>
</evidence>
<feature type="transmembrane region" description="Helical" evidence="1">
    <location>
        <begin position="165"/>
        <end position="185"/>
    </location>
</feature>
<dbReference type="AlphaFoldDB" id="A0A6H2H4W1"/>
<feature type="transmembrane region" description="Helical" evidence="1">
    <location>
        <begin position="223"/>
        <end position="247"/>
    </location>
</feature>
<feature type="transmembrane region" description="Helical" evidence="1">
    <location>
        <begin position="24"/>
        <end position="44"/>
    </location>
</feature>
<keyword evidence="1" id="KW-0812">Transmembrane</keyword>
<feature type="transmembrane region" description="Helical" evidence="1">
    <location>
        <begin position="64"/>
        <end position="89"/>
    </location>
</feature>
<dbReference type="PANTHER" id="PTHR28008">
    <property type="entry name" value="DOMAIN PROTEIN, PUTATIVE (AFU_ORTHOLOGUE AFUA_3G10980)-RELATED"/>
    <property type="match status" value="1"/>
</dbReference>
<evidence type="ECO:0000259" key="2">
    <source>
        <dbReference type="Pfam" id="PF04892"/>
    </source>
</evidence>
<evidence type="ECO:0000313" key="4">
    <source>
        <dbReference type="Proteomes" id="UP000502041"/>
    </source>
</evidence>